<evidence type="ECO:0000313" key="1">
    <source>
        <dbReference type="EMBL" id="KAK8518131.1"/>
    </source>
</evidence>
<proteinExistence type="predicted"/>
<reference evidence="1 2" key="1">
    <citation type="journal article" date="2024" name="G3 (Bethesda)">
        <title>Genome assembly of Hibiscus sabdariffa L. provides insights into metabolisms of medicinal natural products.</title>
        <authorList>
            <person name="Kim T."/>
        </authorList>
    </citation>
    <scope>NUCLEOTIDE SEQUENCE [LARGE SCALE GENOMIC DNA]</scope>
    <source>
        <strain evidence="1">TK-2024</strain>
        <tissue evidence="1">Old leaves</tissue>
    </source>
</reference>
<accession>A0ABR2CFG0</accession>
<sequence>MRVLENVVGGYILTAVSHKADLVVCDVTGLHDMDEFVHSQFLLAGLTLIYLDKWKRYKSSVLPEAFAVCENYSPPPEGCNPKDLEMVVGSHSGVDDLSR</sequence>
<dbReference type="EMBL" id="JBBPBM010000053">
    <property type="protein sequence ID" value="KAK8518131.1"/>
    <property type="molecule type" value="Genomic_DNA"/>
</dbReference>
<comment type="caution">
    <text evidence="1">The sequence shown here is derived from an EMBL/GenBank/DDBJ whole genome shotgun (WGS) entry which is preliminary data.</text>
</comment>
<protein>
    <submittedName>
        <fullName evidence="1">Uncharacterized protein</fullName>
    </submittedName>
</protein>
<evidence type="ECO:0000313" key="2">
    <source>
        <dbReference type="Proteomes" id="UP001472677"/>
    </source>
</evidence>
<name>A0ABR2CFG0_9ROSI</name>
<keyword evidence="2" id="KW-1185">Reference proteome</keyword>
<gene>
    <name evidence="1" type="ORF">V6N12_017289</name>
</gene>
<dbReference type="Proteomes" id="UP001472677">
    <property type="component" value="Unassembled WGS sequence"/>
</dbReference>
<organism evidence="1 2">
    <name type="scientific">Hibiscus sabdariffa</name>
    <name type="common">roselle</name>
    <dbReference type="NCBI Taxonomy" id="183260"/>
    <lineage>
        <taxon>Eukaryota</taxon>
        <taxon>Viridiplantae</taxon>
        <taxon>Streptophyta</taxon>
        <taxon>Embryophyta</taxon>
        <taxon>Tracheophyta</taxon>
        <taxon>Spermatophyta</taxon>
        <taxon>Magnoliopsida</taxon>
        <taxon>eudicotyledons</taxon>
        <taxon>Gunneridae</taxon>
        <taxon>Pentapetalae</taxon>
        <taxon>rosids</taxon>
        <taxon>malvids</taxon>
        <taxon>Malvales</taxon>
        <taxon>Malvaceae</taxon>
        <taxon>Malvoideae</taxon>
        <taxon>Hibiscus</taxon>
    </lineage>
</organism>